<organism evidence="1">
    <name type="scientific">Pseudomonas phage HRDY3</name>
    <dbReference type="NCBI Taxonomy" id="3236930"/>
    <lineage>
        <taxon>Viruses</taxon>
    </lineage>
</organism>
<protein>
    <submittedName>
        <fullName evidence="1">Uncharacterized protein</fullName>
    </submittedName>
</protein>
<evidence type="ECO:0000313" key="1">
    <source>
        <dbReference type="EMBL" id="XDJ15189.1"/>
    </source>
</evidence>
<accession>A0AB39CE87</accession>
<name>A0AB39CE87_9VIRU</name>
<proteinExistence type="predicted"/>
<reference evidence="1" key="1">
    <citation type="submission" date="2024-07" db="EMBL/GenBank/DDBJ databases">
        <authorList>
            <person name="Bringhurst R.M."/>
            <person name="Homer T.E."/>
        </authorList>
    </citation>
    <scope>NUCLEOTIDE SEQUENCE</scope>
</reference>
<dbReference type="EMBL" id="PQ015379">
    <property type="protein sequence ID" value="XDJ15189.1"/>
    <property type="molecule type" value="Genomic_DNA"/>
</dbReference>
<sequence>MIDAEDFQIPVPSTQKALDRIVLQQSVKHLQQQISERLMEAVQDNLFENTPQQLIASCNAMLADASDKNLLGAELSAIDSKICTKYEIHDAKNRCLVRLMDKNDSDIKFIWLRGRRKAHKVGRSHVGSIYLAFSARPVEATRRVVFQVAVESKPQ</sequence>